<feature type="non-terminal residue" evidence="1">
    <location>
        <position position="125"/>
    </location>
</feature>
<dbReference type="EMBL" id="CAMKVN010000265">
    <property type="protein sequence ID" value="CAI2166003.1"/>
    <property type="molecule type" value="Genomic_DNA"/>
</dbReference>
<keyword evidence="2" id="KW-1185">Reference proteome</keyword>
<evidence type="ECO:0000313" key="2">
    <source>
        <dbReference type="Proteomes" id="UP001153678"/>
    </source>
</evidence>
<gene>
    <name evidence="1" type="ORF">FWILDA_LOCUS2352</name>
</gene>
<evidence type="ECO:0000313" key="1">
    <source>
        <dbReference type="EMBL" id="CAI2166003.1"/>
    </source>
</evidence>
<protein>
    <submittedName>
        <fullName evidence="1">18591_t:CDS:1</fullName>
    </submittedName>
</protein>
<proteinExistence type="predicted"/>
<accession>A0A9W4SEW2</accession>
<name>A0A9W4SEW2_9GLOM</name>
<organism evidence="1 2">
    <name type="scientific">Funneliformis geosporum</name>
    <dbReference type="NCBI Taxonomy" id="1117311"/>
    <lineage>
        <taxon>Eukaryota</taxon>
        <taxon>Fungi</taxon>
        <taxon>Fungi incertae sedis</taxon>
        <taxon>Mucoromycota</taxon>
        <taxon>Glomeromycotina</taxon>
        <taxon>Glomeromycetes</taxon>
        <taxon>Glomerales</taxon>
        <taxon>Glomeraceae</taxon>
        <taxon>Funneliformis</taxon>
    </lineage>
</organism>
<reference evidence="1" key="1">
    <citation type="submission" date="2022-08" db="EMBL/GenBank/DDBJ databases">
        <authorList>
            <person name="Kallberg Y."/>
            <person name="Tangrot J."/>
            <person name="Rosling A."/>
        </authorList>
    </citation>
    <scope>NUCLEOTIDE SEQUENCE</scope>
    <source>
        <strain evidence="1">Wild A</strain>
    </source>
</reference>
<sequence>MLMWEISSRQSPFAEFDDYELAKKIINDSIRLTIVSKTPLAYRKLMEQYSNRNLFTKYFNFKKRLSKSDLSNKYNYSNRKLSLDTNSTSSIFSTRKFESFLTSNAIEEEQEAFHRKPYSFDIPDN</sequence>
<dbReference type="AlphaFoldDB" id="A0A9W4SEW2"/>
<comment type="caution">
    <text evidence="1">The sequence shown here is derived from an EMBL/GenBank/DDBJ whole genome shotgun (WGS) entry which is preliminary data.</text>
</comment>
<dbReference type="Proteomes" id="UP001153678">
    <property type="component" value="Unassembled WGS sequence"/>
</dbReference>